<dbReference type="InterPro" id="IPR043444">
    <property type="entry name" value="TESPA1-like"/>
</dbReference>
<protein>
    <submittedName>
        <fullName evidence="2">TESP1 protein</fullName>
    </submittedName>
</protein>
<accession>A0A7K5FLR8</accession>
<dbReference type="Pfam" id="PF14722">
    <property type="entry name" value="KRAP_IP3R_bind"/>
    <property type="match status" value="1"/>
</dbReference>
<dbReference type="PANTHER" id="PTHR17469:SF1">
    <property type="entry name" value="PROTEIN TESPA1"/>
    <property type="match status" value="1"/>
</dbReference>
<proteinExistence type="predicted"/>
<feature type="non-terminal residue" evidence="2">
    <location>
        <position position="1"/>
    </location>
</feature>
<dbReference type="InterPro" id="IPR029325">
    <property type="entry name" value="ITPR-bd"/>
</dbReference>
<organism evidence="2 3">
    <name type="scientific">Probosciger aterrimus</name>
    <name type="common">Palm cockatoo</name>
    <dbReference type="NCBI Taxonomy" id="141839"/>
    <lineage>
        <taxon>Eukaryota</taxon>
        <taxon>Metazoa</taxon>
        <taxon>Chordata</taxon>
        <taxon>Craniata</taxon>
        <taxon>Vertebrata</taxon>
        <taxon>Euteleostomi</taxon>
        <taxon>Archelosauria</taxon>
        <taxon>Archosauria</taxon>
        <taxon>Dinosauria</taxon>
        <taxon>Saurischia</taxon>
        <taxon>Theropoda</taxon>
        <taxon>Coelurosauria</taxon>
        <taxon>Aves</taxon>
        <taxon>Neognathae</taxon>
        <taxon>Neoaves</taxon>
        <taxon>Telluraves</taxon>
        <taxon>Australaves</taxon>
        <taxon>Psittaciformes</taxon>
        <taxon>Cacatuidae</taxon>
        <taxon>Probosciger</taxon>
    </lineage>
</organism>
<evidence type="ECO:0000259" key="1">
    <source>
        <dbReference type="SMART" id="SM01257"/>
    </source>
</evidence>
<evidence type="ECO:0000313" key="2">
    <source>
        <dbReference type="EMBL" id="NWS45563.1"/>
    </source>
</evidence>
<reference evidence="2 3" key="1">
    <citation type="submission" date="2019-09" db="EMBL/GenBank/DDBJ databases">
        <title>Bird 10,000 Genomes (B10K) Project - Family phase.</title>
        <authorList>
            <person name="Zhang G."/>
        </authorList>
    </citation>
    <scope>NUCLEOTIDE SEQUENCE [LARGE SCALE GENOMIC DNA]</scope>
    <source>
        <strain evidence="2">B10K-DU-017-47</strain>
    </source>
</reference>
<sequence>SEVLERWELDAEQILYNLGFVRSEPGTVSRIPTRFFTAPSHAKGIDFQLFLKAQVRRMEMEDPCLMLASRFQQVQALAATADAFFCLYSYVSRSPVQHISPSCCSRAHPDIPNVHIPPSQHGALLPVERLKKAVATMCLYTSPRGPTTVPPIQPSAMGRVVQEGTEQFRCDPD</sequence>
<evidence type="ECO:0000313" key="3">
    <source>
        <dbReference type="Proteomes" id="UP000562415"/>
    </source>
</evidence>
<dbReference type="EMBL" id="VYZH01002552">
    <property type="protein sequence ID" value="NWS45563.1"/>
    <property type="molecule type" value="Genomic_DNA"/>
</dbReference>
<comment type="caution">
    <text evidence="2">The sequence shown here is derived from an EMBL/GenBank/DDBJ whole genome shotgun (WGS) entry which is preliminary data.</text>
</comment>
<gene>
    <name evidence="2" type="primary">Tespa1</name>
    <name evidence="2" type="ORF">PROATE_R15668</name>
</gene>
<dbReference type="Proteomes" id="UP000562415">
    <property type="component" value="Unassembled WGS sequence"/>
</dbReference>
<dbReference type="OrthoDB" id="6088188at2759"/>
<dbReference type="AlphaFoldDB" id="A0A7K5FLR8"/>
<dbReference type="GO" id="GO:0005102">
    <property type="term" value="F:signaling receptor binding"/>
    <property type="evidence" value="ECO:0007669"/>
    <property type="project" value="InterPro"/>
</dbReference>
<dbReference type="PANTHER" id="PTHR17469">
    <property type="entry name" value="SPERM SPECIFIC ANTIGEN 2-RELATED"/>
    <property type="match status" value="1"/>
</dbReference>
<dbReference type="SMART" id="SM01257">
    <property type="entry name" value="KRAP_IP3R_bind"/>
    <property type="match status" value="1"/>
</dbReference>
<name>A0A7K5FLR8_PROAR</name>
<keyword evidence="3" id="KW-1185">Reference proteome</keyword>
<feature type="domain" description="ITPR-interacting" evidence="1">
    <location>
        <begin position="1"/>
        <end position="138"/>
    </location>
</feature>
<feature type="non-terminal residue" evidence="2">
    <location>
        <position position="173"/>
    </location>
</feature>